<dbReference type="Pfam" id="PF10686">
    <property type="entry name" value="YAcAr"/>
    <property type="match status" value="1"/>
</dbReference>
<feature type="region of interest" description="Disordered" evidence="1">
    <location>
        <begin position="92"/>
        <end position="111"/>
    </location>
</feature>
<protein>
    <submittedName>
        <fullName evidence="3">SLOG family protein</fullName>
    </submittedName>
</protein>
<name>A0A9Q4ALY4_9HYPH</name>
<dbReference type="AlphaFoldDB" id="A0A9Q4ALY4"/>
<comment type="caution">
    <text evidence="3">The sequence shown here is derived from an EMBL/GenBank/DDBJ whole genome shotgun (WGS) entry which is preliminary data.</text>
</comment>
<dbReference type="RefSeq" id="WP_254674041.1">
    <property type="nucleotide sequence ID" value="NZ_JAMWDU010000002.1"/>
</dbReference>
<gene>
    <name evidence="3" type="ORF">NF348_04005</name>
</gene>
<proteinExistence type="predicted"/>
<sequence length="310" mass="34567">MREHDAIEPHHHSSSTDHIVSQLQLYGWRPSADEADPRAIPEDNVLAGVVTDIFDALASSLADTALDADLGELLWSSVSTFHRAAARLERQLDDNEQNQRRLQQEQDGSEVKSVELENLVTTGQFLSARRDALELMRDQAAERYEHQTGSAWRPRAGSMLNRKTMTASLIDSRDFLAARHRAETELLLPAGPKVALTGGMDFNDYQFVWDVLDKVHAKHPDMVLIHGKSPKGAEFIAGKWADTRKVQQIGFAPDWTRHGKSAPFKRNDAMLDILPIGVIVFPGTGIQDNLADKARKFGIKLFDCRKRGGA</sequence>
<evidence type="ECO:0000313" key="4">
    <source>
        <dbReference type="Proteomes" id="UP001060275"/>
    </source>
</evidence>
<evidence type="ECO:0000256" key="1">
    <source>
        <dbReference type="SAM" id="MobiDB-lite"/>
    </source>
</evidence>
<feature type="domain" description="YspA cpYpsA-related SLOG" evidence="2">
    <location>
        <begin position="192"/>
        <end position="258"/>
    </location>
</feature>
<dbReference type="InterPro" id="IPR019627">
    <property type="entry name" value="YAcAr"/>
</dbReference>
<accession>A0A9Q4ALY4</accession>
<dbReference type="Proteomes" id="UP001060275">
    <property type="component" value="Unassembled WGS sequence"/>
</dbReference>
<evidence type="ECO:0000259" key="2">
    <source>
        <dbReference type="Pfam" id="PF10686"/>
    </source>
</evidence>
<organism evidence="3 4">
    <name type="scientific">Devosia ureilytica</name>
    <dbReference type="NCBI Taxonomy" id="2952754"/>
    <lineage>
        <taxon>Bacteria</taxon>
        <taxon>Pseudomonadati</taxon>
        <taxon>Pseudomonadota</taxon>
        <taxon>Alphaproteobacteria</taxon>
        <taxon>Hyphomicrobiales</taxon>
        <taxon>Devosiaceae</taxon>
        <taxon>Devosia</taxon>
    </lineage>
</organism>
<dbReference type="EMBL" id="JAMWDU010000002">
    <property type="protein sequence ID" value="MCP8886259.1"/>
    <property type="molecule type" value="Genomic_DNA"/>
</dbReference>
<evidence type="ECO:0000313" key="3">
    <source>
        <dbReference type="EMBL" id="MCP8886259.1"/>
    </source>
</evidence>
<keyword evidence="4" id="KW-1185">Reference proteome</keyword>
<reference evidence="3" key="1">
    <citation type="submission" date="2022-06" db="EMBL/GenBank/DDBJ databases">
        <title>Devosia sp. XJ19-45 genome assembly.</title>
        <authorList>
            <person name="Li B."/>
            <person name="Cai M."/>
            <person name="Nie G."/>
            <person name="Li W."/>
        </authorList>
    </citation>
    <scope>NUCLEOTIDE SEQUENCE</scope>
    <source>
        <strain evidence="3">XJ19-45</strain>
    </source>
</reference>